<dbReference type="Pfam" id="PF04615">
    <property type="entry name" value="Utp14"/>
    <property type="match status" value="2"/>
</dbReference>
<dbReference type="PANTHER" id="PTHR14150:SF12">
    <property type="entry name" value="U3 SMALL NUCLEOLAR RNA-ASSOCIATED PROTEIN 14 HOMOLOG A"/>
    <property type="match status" value="1"/>
</dbReference>
<evidence type="ECO:0000256" key="5">
    <source>
        <dbReference type="SAM" id="MobiDB-lite"/>
    </source>
</evidence>
<feature type="non-terminal residue" evidence="6">
    <location>
        <position position="384"/>
    </location>
</feature>
<evidence type="ECO:0000313" key="6">
    <source>
        <dbReference type="EMBL" id="PIO62698.1"/>
    </source>
</evidence>
<proteinExistence type="inferred from homology"/>
<comment type="subcellular location">
    <subcellularLocation>
        <location evidence="1">Nucleus</location>
        <location evidence="1">Nucleolus</location>
    </subcellularLocation>
</comment>
<name>A0A2G9TXR2_TELCI</name>
<dbReference type="PANTHER" id="PTHR14150">
    <property type="entry name" value="U3 SMALL NUCLEOLAR RNA-ASSOCIATED PROTEIN 14"/>
    <property type="match status" value="1"/>
</dbReference>
<evidence type="ECO:0000256" key="1">
    <source>
        <dbReference type="ARBA" id="ARBA00004604"/>
    </source>
</evidence>
<evidence type="ECO:0000256" key="4">
    <source>
        <dbReference type="ARBA" id="ARBA00023242"/>
    </source>
</evidence>
<protein>
    <recommendedName>
        <fullName evidence="8">Utp14 protein</fullName>
    </recommendedName>
</protein>
<evidence type="ECO:0000313" key="7">
    <source>
        <dbReference type="Proteomes" id="UP000230423"/>
    </source>
</evidence>
<sequence>MLQMSDDEFDEAKHEKLLANVLGRKEKAQIRKSTVKISSDVLINSVKQAKKDLKVWNDVVKTNRLADQLSFPLGEERMLSTEKPTDRAEAFKTWVNLPVIVLLQPKTDFEKKMMEMWNGSKNNMTNDTVYTEAELEIIRAMDVKEAKEKLNQMQKMRALISYREAKYRYAAKIKSKREFPLDKQPRPLSKKKKKRVRFDEDAEQKECSTKDIDKLFDAAEEKIVESIKEVAKKIREEEEEESTPPKEKKKKKPAKKCEDEQKKNETVDISLDPKNFLQVETTNLSKVSAELMDKMDEFDEDQAHVIAEAFKDDDVIGDFEEEKIMVEEGERPKDVDLTLQGWGCWVGPGMTERKRRKQFIIKAKEKKRKDKNRPGVIIKEVEEK</sequence>
<dbReference type="Proteomes" id="UP000230423">
    <property type="component" value="Unassembled WGS sequence"/>
</dbReference>
<gene>
    <name evidence="6" type="ORF">TELCIR_15728</name>
</gene>
<feature type="region of interest" description="Disordered" evidence="5">
    <location>
        <begin position="234"/>
        <end position="268"/>
    </location>
</feature>
<evidence type="ECO:0000256" key="3">
    <source>
        <dbReference type="ARBA" id="ARBA00022553"/>
    </source>
</evidence>
<reference evidence="6 7" key="1">
    <citation type="submission" date="2015-09" db="EMBL/GenBank/DDBJ databases">
        <title>Draft genome of the parasitic nematode Teladorsagia circumcincta isolate WARC Sus (inbred).</title>
        <authorList>
            <person name="Mitreva M."/>
        </authorList>
    </citation>
    <scope>NUCLEOTIDE SEQUENCE [LARGE SCALE GENOMIC DNA]</scope>
    <source>
        <strain evidence="6 7">S</strain>
    </source>
</reference>
<keyword evidence="7" id="KW-1185">Reference proteome</keyword>
<dbReference type="AlphaFoldDB" id="A0A2G9TXR2"/>
<dbReference type="OrthoDB" id="277439at2759"/>
<comment type="similarity">
    <text evidence="2">Belongs to the UTP14 family.</text>
</comment>
<feature type="region of interest" description="Disordered" evidence="5">
    <location>
        <begin position="178"/>
        <end position="203"/>
    </location>
</feature>
<evidence type="ECO:0008006" key="8">
    <source>
        <dbReference type="Google" id="ProtNLM"/>
    </source>
</evidence>
<dbReference type="GO" id="GO:0006364">
    <property type="term" value="P:rRNA processing"/>
    <property type="evidence" value="ECO:0007669"/>
    <property type="project" value="InterPro"/>
</dbReference>
<dbReference type="GO" id="GO:0032040">
    <property type="term" value="C:small-subunit processome"/>
    <property type="evidence" value="ECO:0007669"/>
    <property type="project" value="InterPro"/>
</dbReference>
<accession>A0A2G9TXR2</accession>
<organism evidence="6 7">
    <name type="scientific">Teladorsagia circumcincta</name>
    <name type="common">Brown stomach worm</name>
    <name type="synonym">Ostertagia circumcincta</name>
    <dbReference type="NCBI Taxonomy" id="45464"/>
    <lineage>
        <taxon>Eukaryota</taxon>
        <taxon>Metazoa</taxon>
        <taxon>Ecdysozoa</taxon>
        <taxon>Nematoda</taxon>
        <taxon>Chromadorea</taxon>
        <taxon>Rhabditida</taxon>
        <taxon>Rhabditina</taxon>
        <taxon>Rhabditomorpha</taxon>
        <taxon>Strongyloidea</taxon>
        <taxon>Trichostrongylidae</taxon>
        <taxon>Teladorsagia</taxon>
    </lineage>
</organism>
<dbReference type="InterPro" id="IPR006709">
    <property type="entry name" value="SSU_processome_Utp14"/>
</dbReference>
<evidence type="ECO:0000256" key="2">
    <source>
        <dbReference type="ARBA" id="ARBA00007774"/>
    </source>
</evidence>
<feature type="compositionally biased region" description="Basic and acidic residues" evidence="5">
    <location>
        <begin position="255"/>
        <end position="266"/>
    </location>
</feature>
<dbReference type="EMBL" id="KZ351772">
    <property type="protein sequence ID" value="PIO62698.1"/>
    <property type="molecule type" value="Genomic_DNA"/>
</dbReference>
<keyword evidence="4" id="KW-0539">Nucleus</keyword>
<keyword evidence="3" id="KW-0597">Phosphoprotein</keyword>